<evidence type="ECO:0000256" key="7">
    <source>
        <dbReference type="ARBA" id="ARBA00013188"/>
    </source>
</evidence>
<dbReference type="InterPro" id="IPR013785">
    <property type="entry name" value="Aldolase_TIM"/>
</dbReference>
<feature type="binding site" evidence="10 13">
    <location>
        <position position="174"/>
    </location>
    <ligand>
        <name>a divalent metal cation</name>
        <dbReference type="ChEBI" id="CHEBI:60240"/>
    </ligand>
</feature>
<comment type="caution">
    <text evidence="15">The sequence shown here is derived from an EMBL/GenBank/DDBJ whole genome shotgun (WGS) entry which is preliminary data.</text>
</comment>
<dbReference type="AlphaFoldDB" id="A0A7C2I3N1"/>
<feature type="binding site" evidence="10">
    <location>
        <begin position="174"/>
        <end position="176"/>
    </location>
    <ligand>
        <name>substrate</name>
    </ligand>
</feature>
<dbReference type="PROSITE" id="PS01085">
    <property type="entry name" value="RIBUL_P_3_EPIMER_1"/>
    <property type="match status" value="1"/>
</dbReference>
<dbReference type="InterPro" id="IPR011060">
    <property type="entry name" value="RibuloseP-bd_barrel"/>
</dbReference>
<dbReference type="GO" id="GO:0005737">
    <property type="term" value="C:cytoplasm"/>
    <property type="evidence" value="ECO:0007669"/>
    <property type="project" value="UniProtKB-ARBA"/>
</dbReference>
<dbReference type="GO" id="GO:0004750">
    <property type="term" value="F:D-ribulose-phosphate 3-epimerase activity"/>
    <property type="evidence" value="ECO:0007669"/>
    <property type="project" value="UniProtKB-UniRule"/>
</dbReference>
<evidence type="ECO:0000256" key="4">
    <source>
        <dbReference type="ARBA" id="ARBA00001947"/>
    </source>
</evidence>
<evidence type="ECO:0000256" key="3">
    <source>
        <dbReference type="ARBA" id="ARBA00001941"/>
    </source>
</evidence>
<dbReference type="PROSITE" id="PS01086">
    <property type="entry name" value="RIBUL_P_3_EPIMER_2"/>
    <property type="match status" value="1"/>
</dbReference>
<dbReference type="PANTHER" id="PTHR11749">
    <property type="entry name" value="RIBULOSE-5-PHOSPHATE-3-EPIMERASE"/>
    <property type="match status" value="1"/>
</dbReference>
<evidence type="ECO:0000256" key="2">
    <source>
        <dbReference type="ARBA" id="ARBA00001936"/>
    </source>
</evidence>
<evidence type="ECO:0000256" key="11">
    <source>
        <dbReference type="PIRNR" id="PIRNR001461"/>
    </source>
</evidence>
<dbReference type="InterPro" id="IPR026019">
    <property type="entry name" value="Ribul_P_3_epim"/>
</dbReference>
<evidence type="ECO:0000256" key="12">
    <source>
        <dbReference type="PIRSR" id="PIRSR001461-1"/>
    </source>
</evidence>
<feature type="active site" description="Proton acceptor" evidence="10 12">
    <location>
        <position position="34"/>
    </location>
</feature>
<accession>A0A7C2I3N1</accession>
<dbReference type="InterPro" id="IPR000056">
    <property type="entry name" value="Ribul_P_3_epim-like"/>
</dbReference>
<comment type="cofactor">
    <cofactor evidence="2">
        <name>Mn(2+)</name>
        <dbReference type="ChEBI" id="CHEBI:29035"/>
    </cofactor>
</comment>
<dbReference type="PIRSF" id="PIRSF001461">
    <property type="entry name" value="RPE"/>
    <property type="match status" value="1"/>
</dbReference>
<feature type="binding site" evidence="10 13">
    <location>
        <position position="34"/>
    </location>
    <ligand>
        <name>a divalent metal cation</name>
        <dbReference type="ChEBI" id="CHEBI:60240"/>
    </ligand>
</feature>
<dbReference type="GO" id="GO:0046872">
    <property type="term" value="F:metal ion binding"/>
    <property type="evidence" value="ECO:0007669"/>
    <property type="project" value="UniProtKB-UniRule"/>
</dbReference>
<evidence type="ECO:0000256" key="5">
    <source>
        <dbReference type="ARBA" id="ARBA00001954"/>
    </source>
</evidence>
<feature type="binding site" evidence="10 14">
    <location>
        <position position="7"/>
    </location>
    <ligand>
        <name>substrate</name>
    </ligand>
</feature>
<comment type="similarity">
    <text evidence="6 10 11">Belongs to the ribulose-phosphate 3-epimerase family.</text>
</comment>
<comment type="cofactor">
    <cofactor evidence="3">
        <name>Co(2+)</name>
        <dbReference type="ChEBI" id="CHEBI:48828"/>
    </cofactor>
</comment>
<feature type="binding site" evidence="10 13">
    <location>
        <position position="32"/>
    </location>
    <ligand>
        <name>a divalent metal cation</name>
        <dbReference type="ChEBI" id="CHEBI:60240"/>
    </ligand>
</feature>
<dbReference type="HAMAP" id="MF_02227">
    <property type="entry name" value="RPE"/>
    <property type="match status" value="1"/>
</dbReference>
<keyword evidence="8 10" id="KW-0479">Metal-binding</keyword>
<reference evidence="15" key="1">
    <citation type="journal article" date="2020" name="mSystems">
        <title>Genome- and Community-Level Interaction Insights into Carbon Utilization and Element Cycling Functions of Hydrothermarchaeota in Hydrothermal Sediment.</title>
        <authorList>
            <person name="Zhou Z."/>
            <person name="Liu Y."/>
            <person name="Xu W."/>
            <person name="Pan J."/>
            <person name="Luo Z.H."/>
            <person name="Li M."/>
        </authorList>
    </citation>
    <scope>NUCLEOTIDE SEQUENCE [LARGE SCALE GENOMIC DNA]</scope>
    <source>
        <strain evidence="15">SpSt-300</strain>
    </source>
</reference>
<evidence type="ECO:0000256" key="14">
    <source>
        <dbReference type="PIRSR" id="PIRSR001461-3"/>
    </source>
</evidence>
<comment type="pathway">
    <text evidence="10">Carbohydrate degradation.</text>
</comment>
<dbReference type="EC" id="5.1.3.1" evidence="7 10"/>
<dbReference type="NCBIfam" id="TIGR01163">
    <property type="entry name" value="rpe"/>
    <property type="match status" value="1"/>
</dbReference>
<comment type="cofactor">
    <cofactor evidence="4">
        <name>Zn(2+)</name>
        <dbReference type="ChEBI" id="CHEBI:29105"/>
    </cofactor>
</comment>
<evidence type="ECO:0000313" key="15">
    <source>
        <dbReference type="EMBL" id="HEL66176.1"/>
    </source>
</evidence>
<feature type="binding site" evidence="10 13">
    <location>
        <position position="65"/>
    </location>
    <ligand>
        <name>a divalent metal cation</name>
        <dbReference type="ChEBI" id="CHEBI:60240"/>
    </ligand>
</feature>
<evidence type="ECO:0000256" key="6">
    <source>
        <dbReference type="ARBA" id="ARBA00009541"/>
    </source>
</evidence>
<dbReference type="CDD" id="cd00429">
    <property type="entry name" value="RPE"/>
    <property type="match status" value="1"/>
</dbReference>
<dbReference type="FunFam" id="3.20.20.70:FF:000004">
    <property type="entry name" value="Ribulose-phosphate 3-epimerase"/>
    <property type="match status" value="1"/>
</dbReference>
<keyword evidence="13" id="KW-0170">Cobalt</keyword>
<comment type="function">
    <text evidence="10">Catalyzes the reversible epimerization of D-ribulose 5-phosphate to D-xylulose 5-phosphate.</text>
</comment>
<comment type="catalytic activity">
    <reaction evidence="1 10 11">
        <text>D-ribulose 5-phosphate = D-xylulose 5-phosphate</text>
        <dbReference type="Rhea" id="RHEA:13677"/>
        <dbReference type="ChEBI" id="CHEBI:57737"/>
        <dbReference type="ChEBI" id="CHEBI:58121"/>
        <dbReference type="EC" id="5.1.3.1"/>
    </reaction>
</comment>
<evidence type="ECO:0000256" key="9">
    <source>
        <dbReference type="ARBA" id="ARBA00023235"/>
    </source>
</evidence>
<dbReference type="EMBL" id="DSMU01000370">
    <property type="protein sequence ID" value="HEL66176.1"/>
    <property type="molecule type" value="Genomic_DNA"/>
</dbReference>
<dbReference type="SUPFAM" id="SSF51366">
    <property type="entry name" value="Ribulose-phoshate binding barrel"/>
    <property type="match status" value="1"/>
</dbReference>
<evidence type="ECO:0000256" key="8">
    <source>
        <dbReference type="ARBA" id="ARBA00022723"/>
    </source>
</evidence>
<feature type="binding site" evidence="10 14">
    <location>
        <begin position="196"/>
        <end position="197"/>
    </location>
    <ligand>
        <name>substrate</name>
    </ligand>
</feature>
<dbReference type="Gene3D" id="3.20.20.70">
    <property type="entry name" value="Aldolase class I"/>
    <property type="match status" value="1"/>
</dbReference>
<organism evidence="15">
    <name type="scientific">Ammonifex degensii</name>
    <dbReference type="NCBI Taxonomy" id="42838"/>
    <lineage>
        <taxon>Bacteria</taxon>
        <taxon>Bacillati</taxon>
        <taxon>Bacillota</taxon>
        <taxon>Clostridia</taxon>
        <taxon>Thermoanaerobacterales</taxon>
        <taxon>Thermoanaerobacteraceae</taxon>
        <taxon>Ammonifex</taxon>
    </lineage>
</organism>
<gene>
    <name evidence="10" type="primary">rpe</name>
    <name evidence="15" type="ORF">ENQ34_05815</name>
</gene>
<feature type="active site" description="Proton donor" evidence="10 12">
    <location>
        <position position="174"/>
    </location>
</feature>
<feature type="binding site" evidence="14">
    <location>
        <position position="176"/>
    </location>
    <ligand>
        <name>substrate</name>
    </ligand>
</feature>
<evidence type="ECO:0000256" key="10">
    <source>
        <dbReference type="HAMAP-Rule" id="MF_02227"/>
    </source>
</evidence>
<name>A0A7C2I3N1_9THEO</name>
<evidence type="ECO:0000256" key="13">
    <source>
        <dbReference type="PIRSR" id="PIRSR001461-2"/>
    </source>
</evidence>
<comment type="cofactor">
    <cofactor evidence="5">
        <name>Fe(2+)</name>
        <dbReference type="ChEBI" id="CHEBI:29033"/>
    </cofactor>
</comment>
<keyword evidence="9 10" id="KW-0413">Isomerase</keyword>
<dbReference type="Pfam" id="PF00834">
    <property type="entry name" value="Ribul_P_3_epim"/>
    <property type="match status" value="1"/>
</dbReference>
<protein>
    <recommendedName>
        <fullName evidence="7 10">Ribulose-phosphate 3-epimerase</fullName>
        <ecNumber evidence="7 10">5.1.3.1</ecNumber>
    </recommendedName>
</protein>
<comment type="cofactor">
    <cofactor evidence="10 13">
        <name>a divalent metal cation</name>
        <dbReference type="ChEBI" id="CHEBI:60240"/>
    </cofactor>
    <text evidence="10 13">Binds 1 divalent metal cation per subunit.</text>
</comment>
<feature type="binding site" evidence="10 14">
    <location>
        <position position="65"/>
    </location>
    <ligand>
        <name>substrate</name>
    </ligand>
</feature>
<keyword evidence="10 11" id="KW-0119">Carbohydrate metabolism</keyword>
<proteinExistence type="inferred from homology"/>
<keyword evidence="13" id="KW-0862">Zinc</keyword>
<evidence type="ECO:0000256" key="1">
    <source>
        <dbReference type="ARBA" id="ARBA00001782"/>
    </source>
</evidence>
<sequence>MIKIAPSILAADFSRLAEEVKKVEAAGAAYLHIDVMDGHFVPNITIGPPVVAALRPRTRLIFDVHLMIAAPERYVNDFVRAGADIITVHAEACTHLHRTLEAIREAGVRAGVALNPATPLAAVEHVLDLADLVLIMTVNPGFGGQKFITAMLPKIAALRARLDEQGFHAEIEVDGGVNLETAALAVKAGARVLVAGSAVFQADDPGAAVRDLLSVSSPGHFLR</sequence>
<feature type="binding site" evidence="10 14">
    <location>
        <begin position="141"/>
        <end position="144"/>
    </location>
    <ligand>
        <name>substrate</name>
    </ligand>
</feature>
<dbReference type="NCBIfam" id="NF004076">
    <property type="entry name" value="PRK05581.1-4"/>
    <property type="match status" value="1"/>
</dbReference>
<keyword evidence="13" id="KW-0464">Manganese</keyword>
<dbReference type="GO" id="GO:0006098">
    <property type="term" value="P:pentose-phosphate shunt"/>
    <property type="evidence" value="ECO:0007669"/>
    <property type="project" value="UniProtKB-UniRule"/>
</dbReference>
<dbReference type="GO" id="GO:0019323">
    <property type="term" value="P:pentose catabolic process"/>
    <property type="evidence" value="ECO:0007669"/>
    <property type="project" value="UniProtKB-UniRule"/>
</dbReference>